<feature type="transmembrane region" description="Helical" evidence="1">
    <location>
        <begin position="12"/>
        <end position="33"/>
    </location>
</feature>
<evidence type="ECO:0000256" key="1">
    <source>
        <dbReference type="SAM" id="Phobius"/>
    </source>
</evidence>
<reference evidence="2 3" key="1">
    <citation type="submission" date="2023-08" db="EMBL/GenBank/DDBJ databases">
        <title>Draft genome sequence of Algoriphagus confluentis.</title>
        <authorList>
            <person name="Takatani N."/>
            <person name="Hosokawa M."/>
            <person name="Sawabe T."/>
        </authorList>
    </citation>
    <scope>NUCLEOTIDE SEQUENCE [LARGE SCALE GENOMIC DNA]</scope>
    <source>
        <strain evidence="2 3">NBRC 111222</strain>
    </source>
</reference>
<accession>A0ABQ6PRT0</accession>
<dbReference type="Proteomes" id="UP001338309">
    <property type="component" value="Unassembled WGS sequence"/>
</dbReference>
<organism evidence="2 3">
    <name type="scientific">Algoriphagus confluentis</name>
    <dbReference type="NCBI Taxonomy" id="1697556"/>
    <lineage>
        <taxon>Bacteria</taxon>
        <taxon>Pseudomonadati</taxon>
        <taxon>Bacteroidota</taxon>
        <taxon>Cytophagia</taxon>
        <taxon>Cytophagales</taxon>
        <taxon>Cyclobacteriaceae</taxon>
        <taxon>Algoriphagus</taxon>
    </lineage>
</organism>
<gene>
    <name evidence="2" type="ORF">Aconfl_33270</name>
</gene>
<keyword evidence="3" id="KW-1185">Reference proteome</keyword>
<keyword evidence="1" id="KW-0812">Transmembrane</keyword>
<evidence type="ECO:0000313" key="3">
    <source>
        <dbReference type="Proteomes" id="UP001338309"/>
    </source>
</evidence>
<feature type="transmembrane region" description="Helical" evidence="1">
    <location>
        <begin position="113"/>
        <end position="130"/>
    </location>
</feature>
<comment type="caution">
    <text evidence="2">The sequence shown here is derived from an EMBL/GenBank/DDBJ whole genome shotgun (WGS) entry which is preliminary data.</text>
</comment>
<proteinExistence type="predicted"/>
<sequence>MILAYSLEHISALIFCILTGIVISFQAGLALGFPWGVAAMGGKFPGKWPPKMRLVAVINMLLLGCFIPLVLSRAGLLFSALYPIASPGIWFLVVFFALGTVMNSITPSKAERIWAPVAFFQFLTTLVIALS</sequence>
<evidence type="ECO:0000313" key="2">
    <source>
        <dbReference type="EMBL" id="GMQ30684.1"/>
    </source>
</evidence>
<keyword evidence="1" id="KW-0472">Membrane</keyword>
<name>A0ABQ6PRT0_9BACT</name>
<keyword evidence="1" id="KW-1133">Transmembrane helix</keyword>
<feature type="transmembrane region" description="Helical" evidence="1">
    <location>
        <begin position="80"/>
        <end position="101"/>
    </location>
</feature>
<protein>
    <submittedName>
        <fullName evidence="2">Uncharacterized protein</fullName>
    </submittedName>
</protein>
<dbReference type="EMBL" id="BTPD01000011">
    <property type="protein sequence ID" value="GMQ30684.1"/>
    <property type="molecule type" value="Genomic_DNA"/>
</dbReference>
<dbReference type="RefSeq" id="WP_338225396.1">
    <property type="nucleotide sequence ID" value="NZ_BTPD01000011.1"/>
</dbReference>
<feature type="transmembrane region" description="Helical" evidence="1">
    <location>
        <begin position="54"/>
        <end position="74"/>
    </location>
</feature>